<proteinExistence type="predicted"/>
<protein>
    <recommendedName>
        <fullName evidence="4">DUF3017 domain-containing protein</fullName>
    </recommendedName>
</protein>
<evidence type="ECO:0008006" key="4">
    <source>
        <dbReference type="Google" id="ProtNLM"/>
    </source>
</evidence>
<reference evidence="2" key="1">
    <citation type="submission" date="2023-02" db="EMBL/GenBank/DDBJ databases">
        <title>A novel hydrolase synthesized by Rhodococcus erythropolis HQ is responsible for the detoxification of Zearalenone.</title>
        <authorList>
            <person name="Hu J."/>
            <person name="Xu J."/>
        </authorList>
    </citation>
    <scope>NUCLEOTIDE SEQUENCE</scope>
    <source>
        <strain evidence="2">HQ</strain>
    </source>
</reference>
<name>A0AAW6LU04_RHOSG</name>
<gene>
    <name evidence="2" type="ORF">PXH69_32470</name>
</gene>
<comment type="caution">
    <text evidence="2">The sequence shown here is derived from an EMBL/GenBank/DDBJ whole genome shotgun (WGS) entry which is preliminary data.</text>
</comment>
<feature type="transmembrane region" description="Helical" evidence="1">
    <location>
        <begin position="40"/>
        <end position="57"/>
    </location>
</feature>
<sequence length="62" mass="6321">MIGDQYLGAAGLLIAVIAAALRFAVLVIDDPDNRRLVTNLSAAATAIGVTLFTVGIVCECGC</sequence>
<evidence type="ECO:0000313" key="2">
    <source>
        <dbReference type="EMBL" id="MDE8649691.1"/>
    </source>
</evidence>
<evidence type="ECO:0000256" key="1">
    <source>
        <dbReference type="SAM" id="Phobius"/>
    </source>
</evidence>
<feature type="transmembrane region" description="Helical" evidence="1">
    <location>
        <begin position="6"/>
        <end position="28"/>
    </location>
</feature>
<dbReference type="EMBL" id="JARDXE010000031">
    <property type="protein sequence ID" value="MDE8649691.1"/>
    <property type="molecule type" value="Genomic_DNA"/>
</dbReference>
<evidence type="ECO:0000313" key="3">
    <source>
        <dbReference type="Proteomes" id="UP001217325"/>
    </source>
</evidence>
<dbReference type="AlphaFoldDB" id="A0AAW6LU04"/>
<keyword evidence="1" id="KW-0472">Membrane</keyword>
<keyword evidence="1" id="KW-1133">Transmembrane helix</keyword>
<dbReference type="Proteomes" id="UP001217325">
    <property type="component" value="Unassembled WGS sequence"/>
</dbReference>
<keyword evidence="1" id="KW-0812">Transmembrane</keyword>
<dbReference type="RefSeq" id="WP_275232982.1">
    <property type="nucleotide sequence ID" value="NZ_JARDXE010000031.1"/>
</dbReference>
<accession>A0AAW6LU04</accession>
<organism evidence="2 3">
    <name type="scientific">Rhodococcus qingshengii</name>
    <dbReference type="NCBI Taxonomy" id="334542"/>
    <lineage>
        <taxon>Bacteria</taxon>
        <taxon>Bacillati</taxon>
        <taxon>Actinomycetota</taxon>
        <taxon>Actinomycetes</taxon>
        <taxon>Mycobacteriales</taxon>
        <taxon>Nocardiaceae</taxon>
        <taxon>Rhodococcus</taxon>
        <taxon>Rhodococcus erythropolis group</taxon>
    </lineage>
</organism>